<name>A0A081CAM3_VECG1</name>
<dbReference type="HOGENOM" id="CLU_2731799_0_0_0"/>
<protein>
    <submittedName>
        <fullName evidence="1">Uncharacterized protein</fullName>
    </submittedName>
</protein>
<evidence type="ECO:0000313" key="1">
    <source>
        <dbReference type="EMBL" id="GAK61628.1"/>
    </source>
</evidence>
<dbReference type="AlphaFoldDB" id="A0A081CAM3"/>
<gene>
    <name evidence="1" type="ORF">U27_01529</name>
</gene>
<evidence type="ECO:0000313" key="2">
    <source>
        <dbReference type="Proteomes" id="UP000030661"/>
    </source>
</evidence>
<sequence length="71" mass="8238">MKLHHDDHTITLIIRVLEECLEEEYSAEELRSRVRDMLALLIGSVNVYQHDNNGLEKARDGKRTASDFDVK</sequence>
<proteinExistence type="predicted"/>
<reference evidence="1" key="1">
    <citation type="journal article" date="2015" name="PeerJ">
        <title>First genomic representation of candidate bacterial phylum KSB3 points to enhanced environmental sensing as a trigger of wastewater bulking.</title>
        <authorList>
            <person name="Sekiguchi Y."/>
            <person name="Ohashi A."/>
            <person name="Parks D.H."/>
            <person name="Yamauchi T."/>
            <person name="Tyson G.W."/>
            <person name="Hugenholtz P."/>
        </authorList>
    </citation>
    <scope>NUCLEOTIDE SEQUENCE [LARGE SCALE GENOMIC DNA]</scope>
</reference>
<keyword evidence="2" id="KW-1185">Reference proteome</keyword>
<dbReference type="EMBL" id="DF820481">
    <property type="protein sequence ID" value="GAK61628.1"/>
    <property type="molecule type" value="Genomic_DNA"/>
</dbReference>
<accession>A0A081CAM3</accession>
<organism evidence="1">
    <name type="scientific">Vecturithrix granuli</name>
    <dbReference type="NCBI Taxonomy" id="1499967"/>
    <lineage>
        <taxon>Bacteria</taxon>
        <taxon>Candidatus Moduliflexota</taxon>
        <taxon>Candidatus Vecturitrichia</taxon>
        <taxon>Candidatus Vecturitrichales</taxon>
        <taxon>Candidatus Vecturitrichaceae</taxon>
        <taxon>Candidatus Vecturithrix</taxon>
    </lineage>
</organism>
<dbReference type="Proteomes" id="UP000030661">
    <property type="component" value="Unassembled WGS sequence"/>
</dbReference>
<dbReference type="STRING" id="1499967.U27_01529"/>